<protein>
    <submittedName>
        <fullName evidence="2">Uncharacterized protein</fullName>
    </submittedName>
</protein>
<keyword evidence="1" id="KW-0812">Transmembrane</keyword>
<dbReference type="InterPro" id="IPR006966">
    <property type="entry name" value="Peroxin-3"/>
</dbReference>
<name>A0A6B2L7D5_9EUKA</name>
<feature type="transmembrane region" description="Helical" evidence="1">
    <location>
        <begin position="79"/>
        <end position="99"/>
    </location>
</feature>
<keyword evidence="1" id="KW-1133">Transmembrane helix</keyword>
<dbReference type="PANTHER" id="PTHR28080:SF1">
    <property type="entry name" value="PEROXISOMAL BIOGENESIS FACTOR 3"/>
    <property type="match status" value="1"/>
</dbReference>
<dbReference type="GO" id="GO:0005778">
    <property type="term" value="C:peroxisomal membrane"/>
    <property type="evidence" value="ECO:0007669"/>
    <property type="project" value="InterPro"/>
</dbReference>
<reference evidence="2" key="1">
    <citation type="journal article" date="2020" name="J. Eukaryot. Microbiol.">
        <title>De novo Sequencing, Assembly and Annotation of the Transcriptome for the Free-Living Testate Amoeba Arcella intermedia.</title>
        <authorList>
            <person name="Ribeiro G.M."/>
            <person name="Porfirio-Sousa A.L."/>
            <person name="Maurer-Alcala X.X."/>
            <person name="Katz L.A."/>
            <person name="Lahr D.J.G."/>
        </authorList>
    </citation>
    <scope>NUCLEOTIDE SEQUENCE</scope>
</reference>
<dbReference type="GO" id="GO:0045046">
    <property type="term" value="P:protein import into peroxisome membrane"/>
    <property type="evidence" value="ECO:0007669"/>
    <property type="project" value="TreeGrafter"/>
</dbReference>
<sequence>MAYRIYQKRLLKSQKISQLKEACLGRVHTLTSDFRRKLFPILDNRLKEYAGIARITAEIRKGEDKETKEKGLQNLKIQVFSMASTMIYASTLLEIYLLAQFTLLNRYFFLDVVHSKRTISQALQERLLETTIPHFLDVGLPILFDKMLRVVSKVMASLPLAAQLSNAALLEHFNTIQLKFIKHEQDGMEHCFEEILLPMERGEPWEYRYTNTVLEEDKIQLLINELRDIIESTSFVGLVDQYRIQCTKDLVLSLFSSAPSLILPTLLPAICKAISALPSPEEGQCEASREKFLRENFDGVLEEEDLVEEERKASVMDMAAGMDMMRMFGTFQGGSDTPNLWPSDLSADLSAFMETQSQ</sequence>
<proteinExistence type="predicted"/>
<evidence type="ECO:0000313" key="2">
    <source>
        <dbReference type="EMBL" id="NDV32874.1"/>
    </source>
</evidence>
<keyword evidence="1" id="KW-0472">Membrane</keyword>
<accession>A0A6B2L7D5</accession>
<dbReference type="PANTHER" id="PTHR28080">
    <property type="entry name" value="PEROXISOMAL BIOGENESIS FACTOR 3"/>
    <property type="match status" value="1"/>
</dbReference>
<dbReference type="AlphaFoldDB" id="A0A6B2L7D5"/>
<dbReference type="GO" id="GO:0030674">
    <property type="term" value="F:protein-macromolecule adaptor activity"/>
    <property type="evidence" value="ECO:0007669"/>
    <property type="project" value="TreeGrafter"/>
</dbReference>
<evidence type="ECO:0000256" key="1">
    <source>
        <dbReference type="SAM" id="Phobius"/>
    </source>
</evidence>
<dbReference type="EMBL" id="GIBP01003905">
    <property type="protein sequence ID" value="NDV32874.1"/>
    <property type="molecule type" value="Transcribed_RNA"/>
</dbReference>
<organism evidence="2">
    <name type="scientific">Arcella intermedia</name>
    <dbReference type="NCBI Taxonomy" id="1963864"/>
    <lineage>
        <taxon>Eukaryota</taxon>
        <taxon>Amoebozoa</taxon>
        <taxon>Tubulinea</taxon>
        <taxon>Elardia</taxon>
        <taxon>Arcellinida</taxon>
        <taxon>Sphaerothecina</taxon>
        <taxon>Arcellidae</taxon>
        <taxon>Arcella</taxon>
    </lineage>
</organism>